<evidence type="ECO:0000313" key="2">
    <source>
        <dbReference type="EMBL" id="CAI9166631.1"/>
    </source>
</evidence>
<dbReference type="Proteomes" id="UP001176941">
    <property type="component" value="Chromosome 26"/>
</dbReference>
<dbReference type="EMBL" id="OX459962">
    <property type="protein sequence ID" value="CAI9166631.1"/>
    <property type="molecule type" value="Genomic_DNA"/>
</dbReference>
<evidence type="ECO:0000256" key="1">
    <source>
        <dbReference type="SAM" id="MobiDB-lite"/>
    </source>
</evidence>
<feature type="compositionally biased region" description="Basic and acidic residues" evidence="1">
    <location>
        <begin position="1"/>
        <end position="23"/>
    </location>
</feature>
<feature type="region of interest" description="Disordered" evidence="1">
    <location>
        <begin position="1"/>
        <end position="30"/>
    </location>
</feature>
<reference evidence="2" key="1">
    <citation type="submission" date="2023-04" db="EMBL/GenBank/DDBJ databases">
        <authorList>
            <consortium name="ELIXIR-Norway"/>
        </authorList>
    </citation>
    <scope>NUCLEOTIDE SEQUENCE [LARGE SCALE GENOMIC DNA]</scope>
</reference>
<gene>
    <name evidence="2" type="ORF">MRATA1EN1_LOCUS15593</name>
</gene>
<name>A0ABN8Z0D2_RANTA</name>
<organism evidence="2 3">
    <name type="scientific">Rangifer tarandus platyrhynchus</name>
    <name type="common">Svalbard reindeer</name>
    <dbReference type="NCBI Taxonomy" id="3082113"/>
    <lineage>
        <taxon>Eukaryota</taxon>
        <taxon>Metazoa</taxon>
        <taxon>Chordata</taxon>
        <taxon>Craniata</taxon>
        <taxon>Vertebrata</taxon>
        <taxon>Euteleostomi</taxon>
        <taxon>Mammalia</taxon>
        <taxon>Eutheria</taxon>
        <taxon>Laurasiatheria</taxon>
        <taxon>Artiodactyla</taxon>
        <taxon>Ruminantia</taxon>
        <taxon>Pecora</taxon>
        <taxon>Cervidae</taxon>
        <taxon>Odocoileinae</taxon>
        <taxon>Rangifer</taxon>
    </lineage>
</organism>
<protein>
    <submittedName>
        <fullName evidence="2">Uncharacterized protein</fullName>
    </submittedName>
</protein>
<evidence type="ECO:0000313" key="3">
    <source>
        <dbReference type="Proteomes" id="UP001176941"/>
    </source>
</evidence>
<accession>A0ABN8Z0D2</accession>
<keyword evidence="3" id="KW-1185">Reference proteome</keyword>
<sequence length="98" mass="10799">MPAPEEMNRKDGTYKPRKEETMRAKPHAGQLGTLYLPEASQQGVSAGSLKRCFCPTAALQASQSSLTVCAGHMRLANSILNRLNTKVELNIIYSFSRM</sequence>
<proteinExistence type="predicted"/>